<keyword evidence="1" id="KW-0812">Transmembrane</keyword>
<sequence length="75" mass="8447">MDSYRQDSAYSNTSSLSDAHFRTLISDETNTYRRWRRAILAFYCSLLLLGGFAVVISIPISDREVAQVSTPQSTP</sequence>
<keyword evidence="1" id="KW-0472">Membrane</keyword>
<evidence type="ECO:0000313" key="2">
    <source>
        <dbReference type="EMBL" id="OIQ76488.1"/>
    </source>
</evidence>
<reference evidence="2" key="1">
    <citation type="submission" date="2016-10" db="EMBL/GenBank/DDBJ databases">
        <title>Sequence of Gallionella enrichment culture.</title>
        <authorList>
            <person name="Poehlein A."/>
            <person name="Muehling M."/>
            <person name="Daniel R."/>
        </authorList>
    </citation>
    <scope>NUCLEOTIDE SEQUENCE</scope>
</reference>
<comment type="caution">
    <text evidence="2">The sequence shown here is derived from an EMBL/GenBank/DDBJ whole genome shotgun (WGS) entry which is preliminary data.</text>
</comment>
<dbReference type="EMBL" id="MLJW01001853">
    <property type="protein sequence ID" value="OIQ76488.1"/>
    <property type="molecule type" value="Genomic_DNA"/>
</dbReference>
<name>A0A1J5PZT5_9ZZZZ</name>
<accession>A0A1J5PZT5</accession>
<keyword evidence="1" id="KW-1133">Transmembrane helix</keyword>
<proteinExistence type="predicted"/>
<evidence type="ECO:0000256" key="1">
    <source>
        <dbReference type="SAM" id="Phobius"/>
    </source>
</evidence>
<gene>
    <name evidence="2" type="ORF">GALL_418250</name>
</gene>
<organism evidence="2">
    <name type="scientific">mine drainage metagenome</name>
    <dbReference type="NCBI Taxonomy" id="410659"/>
    <lineage>
        <taxon>unclassified sequences</taxon>
        <taxon>metagenomes</taxon>
        <taxon>ecological metagenomes</taxon>
    </lineage>
</organism>
<protein>
    <submittedName>
        <fullName evidence="2">Uncharacterized protein</fullName>
    </submittedName>
</protein>
<dbReference type="AlphaFoldDB" id="A0A1J5PZT5"/>
<feature type="transmembrane region" description="Helical" evidence="1">
    <location>
        <begin position="40"/>
        <end position="60"/>
    </location>
</feature>